<accession>A0A9X6NAY7</accession>
<dbReference type="GO" id="GO:0003723">
    <property type="term" value="F:RNA binding"/>
    <property type="evidence" value="ECO:0007669"/>
    <property type="project" value="InterPro"/>
</dbReference>
<dbReference type="SUPFAM" id="SSF55120">
    <property type="entry name" value="Pseudouridine synthase"/>
    <property type="match status" value="1"/>
</dbReference>
<evidence type="ECO:0000259" key="5">
    <source>
        <dbReference type="Pfam" id="PF01416"/>
    </source>
</evidence>
<dbReference type="Gene3D" id="3.30.70.580">
    <property type="entry name" value="Pseudouridine synthase I, catalytic domain, N-terminal subdomain"/>
    <property type="match status" value="1"/>
</dbReference>
<dbReference type="PANTHER" id="PTHR11142">
    <property type="entry name" value="PSEUDOURIDYLATE SYNTHASE"/>
    <property type="match status" value="1"/>
</dbReference>
<comment type="similarity">
    <text evidence="1">Belongs to the tRNA pseudouridine synthase TruA family.</text>
</comment>
<dbReference type="GO" id="GO:0005737">
    <property type="term" value="C:cytoplasm"/>
    <property type="evidence" value="ECO:0007669"/>
    <property type="project" value="TreeGrafter"/>
</dbReference>
<evidence type="ECO:0000256" key="4">
    <source>
        <dbReference type="SAM" id="MobiDB-lite"/>
    </source>
</evidence>
<dbReference type="GO" id="GO:0009982">
    <property type="term" value="F:pseudouridine synthase activity"/>
    <property type="evidence" value="ECO:0007669"/>
    <property type="project" value="InterPro"/>
</dbReference>
<dbReference type="InterPro" id="IPR020097">
    <property type="entry name" value="PsdUridine_synth_TruA_a/b_dom"/>
</dbReference>
<dbReference type="Pfam" id="PF01416">
    <property type="entry name" value="PseudoU_synth_1"/>
    <property type="match status" value="1"/>
</dbReference>
<name>A0A9X6NAY7_HYPEX</name>
<evidence type="ECO:0000256" key="2">
    <source>
        <dbReference type="ARBA" id="ARBA00022694"/>
    </source>
</evidence>
<evidence type="ECO:0000256" key="1">
    <source>
        <dbReference type="ARBA" id="ARBA00009375"/>
    </source>
</evidence>
<dbReference type="AlphaFoldDB" id="A0A9X6NAY7"/>
<dbReference type="CDD" id="cd02569">
    <property type="entry name" value="PseudoU_synth_ScPus3"/>
    <property type="match status" value="1"/>
</dbReference>
<dbReference type="FunFam" id="3.30.70.580:FF:000007">
    <property type="entry name" value="tRNA pseudouridine synthase"/>
    <property type="match status" value="1"/>
</dbReference>
<keyword evidence="2" id="KW-0819">tRNA processing</keyword>
<keyword evidence="3" id="KW-0413">Isomerase</keyword>
<dbReference type="Gene3D" id="3.30.70.660">
    <property type="entry name" value="Pseudouridine synthase I, catalytic domain, C-terminal subdomain"/>
    <property type="match status" value="1"/>
</dbReference>
<feature type="domain" description="Pseudouridine synthase I TruA alpha/beta" evidence="5">
    <location>
        <begin position="302"/>
        <end position="437"/>
    </location>
</feature>
<proteinExistence type="inferred from homology"/>
<feature type="region of interest" description="Disordered" evidence="4">
    <location>
        <begin position="24"/>
        <end position="61"/>
    </location>
</feature>
<dbReference type="HAMAP" id="MF_00171">
    <property type="entry name" value="TruA"/>
    <property type="match status" value="1"/>
</dbReference>
<organism evidence="6 7">
    <name type="scientific">Hypsibius exemplaris</name>
    <name type="common">Freshwater tardigrade</name>
    <dbReference type="NCBI Taxonomy" id="2072580"/>
    <lineage>
        <taxon>Eukaryota</taxon>
        <taxon>Metazoa</taxon>
        <taxon>Ecdysozoa</taxon>
        <taxon>Tardigrada</taxon>
        <taxon>Eutardigrada</taxon>
        <taxon>Parachela</taxon>
        <taxon>Hypsibioidea</taxon>
        <taxon>Hypsibiidae</taxon>
        <taxon>Hypsibius</taxon>
    </lineage>
</organism>
<dbReference type="GO" id="GO:1990481">
    <property type="term" value="P:mRNA pseudouridine synthesis"/>
    <property type="evidence" value="ECO:0007669"/>
    <property type="project" value="TreeGrafter"/>
</dbReference>
<gene>
    <name evidence="6" type="ORF">BV898_15175</name>
</gene>
<dbReference type="InterPro" id="IPR041707">
    <property type="entry name" value="Pus3-like"/>
</dbReference>
<dbReference type="InterPro" id="IPR020095">
    <property type="entry name" value="PsdUridine_synth_TruA_C"/>
</dbReference>
<dbReference type="EMBL" id="MTYJ01000199">
    <property type="protein sequence ID" value="OWA50665.1"/>
    <property type="molecule type" value="Genomic_DNA"/>
</dbReference>
<protein>
    <submittedName>
        <fullName evidence="6">tRNA pseudouridine(38/39) synthase</fullName>
    </submittedName>
</protein>
<dbReference type="InterPro" id="IPR020094">
    <property type="entry name" value="TruA/RsuA/RluB/E/F_N"/>
</dbReference>
<dbReference type="InterPro" id="IPR001406">
    <property type="entry name" value="PsdUridine_synth_TruA"/>
</dbReference>
<evidence type="ECO:0000313" key="7">
    <source>
        <dbReference type="Proteomes" id="UP000192578"/>
    </source>
</evidence>
<dbReference type="OrthoDB" id="25767at2759"/>
<feature type="region of interest" description="Disordered" evidence="4">
    <location>
        <begin position="96"/>
        <end position="146"/>
    </location>
</feature>
<dbReference type="GO" id="GO:0005634">
    <property type="term" value="C:nucleus"/>
    <property type="evidence" value="ECO:0007669"/>
    <property type="project" value="TreeGrafter"/>
</dbReference>
<sequence>MSHDESANISMESIQIVEITDSYNDSEDNNANANGNGEVSMEDSVEQQHPESVITFPPETESARRTELAALTKDQLIEIILEREREIRKRGRIINRLRQSGKMPTTARQGSTSSSVEMESEPAPPASHGDAKGKEKKRKTSGGGRDLDFAAYGKRHVALKFLYLGWDYQGFVVQDETDNTIEDHIFRALAKTKLIESRETSHYHRCGRTDKSVSAFSQVISLHVRSTQTAGPGLITPASPAKAGPIEIAYLQMLNGVLPKNIRMLAWSAVQADFSARFSCRGRRYRYYFPRANLHLGRMNEAAQLLLGEHDFRNFCKADIANGVTNYMRRIDNIFVEELNGSISQSRTDFLQSESATPQINRSSTDGYSQMCVLHVYGSAFLWHQVRSIVALLYLIGQGKEEPSMIMELLDIEKCPAKPQYLMAEGFPLVLFDCIFEDPAWQTDEANLRMSVRDMECIWTEHTVRAAIIGDMVRSMKDRLWEVSQQETDPGNLLQALFPERKGRYYQPLRDRKTCDTIESRLQKKLKVSA</sequence>
<dbReference type="GO" id="GO:0031119">
    <property type="term" value="P:tRNA pseudouridine synthesis"/>
    <property type="evidence" value="ECO:0007669"/>
    <property type="project" value="TreeGrafter"/>
</dbReference>
<dbReference type="InterPro" id="IPR020103">
    <property type="entry name" value="PsdUridine_synth_cat_dom_sf"/>
</dbReference>
<evidence type="ECO:0000256" key="3">
    <source>
        <dbReference type="ARBA" id="ARBA00023235"/>
    </source>
</evidence>
<feature type="compositionally biased region" description="Polar residues" evidence="4">
    <location>
        <begin position="102"/>
        <end position="117"/>
    </location>
</feature>
<dbReference type="Proteomes" id="UP000192578">
    <property type="component" value="Unassembled WGS sequence"/>
</dbReference>
<dbReference type="PANTHER" id="PTHR11142:SF5">
    <property type="entry name" value="TRNA PSEUDOURIDINE(38_39) SYNTHASE"/>
    <property type="match status" value="1"/>
</dbReference>
<dbReference type="NCBIfam" id="TIGR00071">
    <property type="entry name" value="hisT_truA"/>
    <property type="match status" value="1"/>
</dbReference>
<keyword evidence="7" id="KW-1185">Reference proteome</keyword>
<comment type="caution">
    <text evidence="6">The sequence shown here is derived from an EMBL/GenBank/DDBJ whole genome shotgun (WGS) entry which is preliminary data.</text>
</comment>
<evidence type="ECO:0000313" key="6">
    <source>
        <dbReference type="EMBL" id="OWA50665.1"/>
    </source>
</evidence>
<reference evidence="7" key="1">
    <citation type="submission" date="2017-01" db="EMBL/GenBank/DDBJ databases">
        <title>Comparative genomics of anhydrobiosis in the tardigrade Hypsibius dujardini.</title>
        <authorList>
            <person name="Yoshida Y."/>
            <person name="Koutsovoulos G."/>
            <person name="Laetsch D."/>
            <person name="Stevens L."/>
            <person name="Kumar S."/>
            <person name="Horikawa D."/>
            <person name="Ishino K."/>
            <person name="Komine S."/>
            <person name="Tomita M."/>
            <person name="Blaxter M."/>
            <person name="Arakawa K."/>
        </authorList>
    </citation>
    <scope>NUCLEOTIDE SEQUENCE [LARGE SCALE GENOMIC DNA]</scope>
    <source>
        <strain evidence="7">Z151</strain>
    </source>
</reference>
<feature type="compositionally biased region" description="Low complexity" evidence="4">
    <location>
        <begin position="29"/>
        <end position="38"/>
    </location>
</feature>